<reference evidence="3 4" key="1">
    <citation type="submission" date="2018-03" db="EMBL/GenBank/DDBJ databases">
        <authorList>
            <person name="Keele B.F."/>
        </authorList>
    </citation>
    <scope>NUCLEOTIDE SEQUENCE [LARGE SCALE GENOMIC DNA]</scope>
    <source>
        <strain evidence="3 4">YL28-9</strain>
    </source>
</reference>
<dbReference type="PROSITE" id="PS50110">
    <property type="entry name" value="RESPONSE_REGULATORY"/>
    <property type="match status" value="1"/>
</dbReference>
<protein>
    <submittedName>
        <fullName evidence="3">Response regulator</fullName>
    </submittedName>
</protein>
<organism evidence="3 4">
    <name type="scientific">Pedobacter yulinensis</name>
    <dbReference type="NCBI Taxonomy" id="2126353"/>
    <lineage>
        <taxon>Bacteria</taxon>
        <taxon>Pseudomonadati</taxon>
        <taxon>Bacteroidota</taxon>
        <taxon>Sphingobacteriia</taxon>
        <taxon>Sphingobacteriales</taxon>
        <taxon>Sphingobacteriaceae</taxon>
        <taxon>Pedobacter</taxon>
    </lineage>
</organism>
<sequence length="141" mass="16471">MENRASSQKRVMLIDDNDIDLKINSKIITLSGLFQHITMCRSGEEAIKYLQRNLNEPGLLPDFILLDIQMPEMDGFEFLEHYKLLDERFINKCILAILSSTLDYGDIKRAEANPYVSRLIKKPLYLNELKEICSHYLFKND</sequence>
<evidence type="ECO:0000259" key="2">
    <source>
        <dbReference type="PROSITE" id="PS50110"/>
    </source>
</evidence>
<gene>
    <name evidence="3" type="ORF">C7T94_13435</name>
</gene>
<evidence type="ECO:0000256" key="1">
    <source>
        <dbReference type="PROSITE-ProRule" id="PRU00169"/>
    </source>
</evidence>
<dbReference type="Proteomes" id="UP000240912">
    <property type="component" value="Unassembled WGS sequence"/>
</dbReference>
<dbReference type="InterPro" id="IPR011006">
    <property type="entry name" value="CheY-like_superfamily"/>
</dbReference>
<accession>A0A2T3HM88</accession>
<dbReference type="SUPFAM" id="SSF52172">
    <property type="entry name" value="CheY-like"/>
    <property type="match status" value="1"/>
</dbReference>
<name>A0A2T3HM88_9SPHI</name>
<keyword evidence="4" id="KW-1185">Reference proteome</keyword>
<dbReference type="PANTHER" id="PTHR44520">
    <property type="entry name" value="RESPONSE REGULATOR RCP1-RELATED"/>
    <property type="match status" value="1"/>
</dbReference>
<dbReference type="PANTHER" id="PTHR44520:SF2">
    <property type="entry name" value="RESPONSE REGULATOR RCP1"/>
    <property type="match status" value="1"/>
</dbReference>
<dbReference type="EMBL" id="PYLS01000005">
    <property type="protein sequence ID" value="PST83549.1"/>
    <property type="molecule type" value="Genomic_DNA"/>
</dbReference>
<evidence type="ECO:0000313" key="3">
    <source>
        <dbReference type="EMBL" id="PST83549.1"/>
    </source>
</evidence>
<dbReference type="Gene3D" id="3.40.50.2300">
    <property type="match status" value="1"/>
</dbReference>
<proteinExistence type="predicted"/>
<feature type="domain" description="Response regulatory" evidence="2">
    <location>
        <begin position="10"/>
        <end position="137"/>
    </location>
</feature>
<dbReference type="OrthoDB" id="1121174at2"/>
<dbReference type="InterPro" id="IPR001789">
    <property type="entry name" value="Sig_transdc_resp-reg_receiver"/>
</dbReference>
<dbReference type="AlphaFoldDB" id="A0A2T3HM88"/>
<dbReference type="Pfam" id="PF00072">
    <property type="entry name" value="Response_reg"/>
    <property type="match status" value="1"/>
</dbReference>
<dbReference type="RefSeq" id="WP_107215809.1">
    <property type="nucleotide sequence ID" value="NZ_KZ686269.1"/>
</dbReference>
<dbReference type="SMART" id="SM00448">
    <property type="entry name" value="REC"/>
    <property type="match status" value="1"/>
</dbReference>
<dbReference type="GO" id="GO:0000160">
    <property type="term" value="P:phosphorelay signal transduction system"/>
    <property type="evidence" value="ECO:0007669"/>
    <property type="project" value="InterPro"/>
</dbReference>
<dbReference type="InterPro" id="IPR052893">
    <property type="entry name" value="TCS_response_regulator"/>
</dbReference>
<feature type="modified residue" description="4-aspartylphosphate" evidence="1">
    <location>
        <position position="67"/>
    </location>
</feature>
<comment type="caution">
    <text evidence="3">The sequence shown here is derived from an EMBL/GenBank/DDBJ whole genome shotgun (WGS) entry which is preliminary data.</text>
</comment>
<evidence type="ECO:0000313" key="4">
    <source>
        <dbReference type="Proteomes" id="UP000240912"/>
    </source>
</evidence>
<keyword evidence="1" id="KW-0597">Phosphoprotein</keyword>